<reference evidence="1 2" key="2">
    <citation type="submission" date="2015-01" db="EMBL/GenBank/DDBJ databases">
        <title>Complete genome sequence of Pyrinomonas methylaliphatogenes type strain K22T.</title>
        <authorList>
            <person name="Lee K.C.Y."/>
            <person name="Power J.F."/>
            <person name="Dunfield P.F."/>
            <person name="Morgan X.C."/>
            <person name="Huttenhower C."/>
            <person name="Stott M.B."/>
        </authorList>
    </citation>
    <scope>NUCLEOTIDE SEQUENCE [LARGE SCALE GENOMIC DNA]</scope>
    <source>
        <strain evidence="1 2">K22</strain>
    </source>
</reference>
<protein>
    <submittedName>
        <fullName evidence="1">Uncharacterized protein</fullName>
    </submittedName>
</protein>
<gene>
    <name evidence="1" type="ORF">PYK22_00663</name>
</gene>
<dbReference type="Proteomes" id="UP000031518">
    <property type="component" value="Unassembled WGS sequence"/>
</dbReference>
<dbReference type="AlphaFoldDB" id="A0A0B6WTW8"/>
<dbReference type="EMBL" id="CBXV010000002">
    <property type="protein sequence ID" value="CDM64668.1"/>
    <property type="molecule type" value="Genomic_DNA"/>
</dbReference>
<evidence type="ECO:0000313" key="1">
    <source>
        <dbReference type="EMBL" id="CDM64668.1"/>
    </source>
</evidence>
<accession>A0A0B6WTW8</accession>
<keyword evidence="2" id="KW-1185">Reference proteome</keyword>
<name>A0A0B6WTW8_9BACT</name>
<sequence length="204" mass="22668">MEKSLNKTIEEFGERVASAWQGMRPTTKRLVERALQTSLTAIPYDARAEWELCRLLAALEDRAKEAKGNLNAEQIEALMRMADACAAILHTQARSAESFELLFTRALRAKDFKKVDELADSLLTRLALSEISELARSNNVMIRAIAFETLAQAPTSALVQLLNDPVDAGVARIALYIQAEEYGSEEARWVIEAIEEAAEVELDS</sequence>
<organism evidence="1 2">
    <name type="scientific">Pyrinomonas methylaliphatogenes</name>
    <dbReference type="NCBI Taxonomy" id="454194"/>
    <lineage>
        <taxon>Bacteria</taxon>
        <taxon>Pseudomonadati</taxon>
        <taxon>Acidobacteriota</taxon>
        <taxon>Blastocatellia</taxon>
        <taxon>Blastocatellales</taxon>
        <taxon>Pyrinomonadaceae</taxon>
        <taxon>Pyrinomonas</taxon>
    </lineage>
</organism>
<evidence type="ECO:0000313" key="2">
    <source>
        <dbReference type="Proteomes" id="UP000031518"/>
    </source>
</evidence>
<proteinExistence type="predicted"/>
<reference evidence="1 2" key="1">
    <citation type="submission" date="2013-12" db="EMBL/GenBank/DDBJ databases">
        <authorList>
            <person name="Stott M."/>
        </authorList>
    </citation>
    <scope>NUCLEOTIDE SEQUENCE [LARGE SCALE GENOMIC DNA]</scope>
    <source>
        <strain evidence="1 2">K22</strain>
    </source>
</reference>